<gene>
    <name evidence="2" type="ORF">ISN45_Aa08g029100</name>
</gene>
<feature type="compositionally biased region" description="Basic and acidic residues" evidence="1">
    <location>
        <begin position="318"/>
        <end position="338"/>
    </location>
</feature>
<feature type="compositionally biased region" description="Basic and acidic residues" evidence="1">
    <location>
        <begin position="129"/>
        <end position="165"/>
    </location>
</feature>
<dbReference type="Proteomes" id="UP000694240">
    <property type="component" value="Chromosome 13"/>
</dbReference>
<evidence type="ECO:0000313" key="3">
    <source>
        <dbReference type="Proteomes" id="UP000694240"/>
    </source>
</evidence>
<dbReference type="AlphaFoldDB" id="A0A8T1XSG6"/>
<feature type="region of interest" description="Disordered" evidence="1">
    <location>
        <begin position="1"/>
        <end position="171"/>
    </location>
</feature>
<sequence length="348" mass="38792">MGNCAIKPKVLKDSDEDLVPVERETAVPADHDDKDPAEKSENIIAPNAEEEAAAAARRSEKGKEILIEDDVDDHHKRPSLSHLFHEDKTVVEKEVTDVTPTKPDTNNKTSPFSEISKLDTTALGASNVKDSKEPFDVQTRNDLEVKIPKDSDVKTPDTPKAKEAEENFSDNWEVKFPEELEAKKTSEAVKVAEESKLPETYEVSAPELSEIKVTKGSNVPEVLVDKNIPEVPEVKSDEVKVAESELLKVSEVESTEDLEIKVPKVFEAKTPETSNVKVTDEAEVKTDQRLEVEVTEEKEVPEFVDAKEKIEISDQDKEIVLPKTEEEEKDVSLEKQVKESTLSDLGNK</sequence>
<accession>A0A8T1XSG6</accession>
<feature type="compositionally biased region" description="Basic and acidic residues" evidence="1">
    <location>
        <begin position="20"/>
        <end position="41"/>
    </location>
</feature>
<feature type="compositionally biased region" description="Basic and acidic residues" evidence="1">
    <location>
        <begin position="57"/>
        <end position="66"/>
    </location>
</feature>
<feature type="compositionally biased region" description="Polar residues" evidence="1">
    <location>
        <begin position="103"/>
        <end position="113"/>
    </location>
</feature>
<name>A0A8T1XSG6_9BRAS</name>
<feature type="compositionally biased region" description="Polar residues" evidence="1">
    <location>
        <begin position="339"/>
        <end position="348"/>
    </location>
</feature>
<protein>
    <submittedName>
        <fullName evidence="2">Uncharacterized protein</fullName>
    </submittedName>
</protein>
<proteinExistence type="predicted"/>
<feature type="region of interest" description="Disordered" evidence="1">
    <location>
        <begin position="318"/>
        <end position="348"/>
    </location>
</feature>
<reference evidence="2 3" key="1">
    <citation type="submission" date="2020-12" db="EMBL/GenBank/DDBJ databases">
        <title>Concerted genomic and epigenomic changes stabilize Arabidopsis allopolyploids.</title>
        <authorList>
            <person name="Chen Z."/>
        </authorList>
    </citation>
    <scope>NUCLEOTIDE SEQUENCE [LARGE SCALE GENOMIC DNA]</scope>
    <source>
        <strain evidence="2">Allo738</strain>
        <tissue evidence="2">Leaf</tissue>
    </source>
</reference>
<organism evidence="2 3">
    <name type="scientific">Arabidopsis thaliana x Arabidopsis arenosa</name>
    <dbReference type="NCBI Taxonomy" id="1240361"/>
    <lineage>
        <taxon>Eukaryota</taxon>
        <taxon>Viridiplantae</taxon>
        <taxon>Streptophyta</taxon>
        <taxon>Embryophyta</taxon>
        <taxon>Tracheophyta</taxon>
        <taxon>Spermatophyta</taxon>
        <taxon>Magnoliopsida</taxon>
        <taxon>eudicotyledons</taxon>
        <taxon>Gunneridae</taxon>
        <taxon>Pentapetalae</taxon>
        <taxon>rosids</taxon>
        <taxon>malvids</taxon>
        <taxon>Brassicales</taxon>
        <taxon>Brassicaceae</taxon>
        <taxon>Camelineae</taxon>
        <taxon>Arabidopsis</taxon>
    </lineage>
</organism>
<comment type="caution">
    <text evidence="2">The sequence shown here is derived from an EMBL/GenBank/DDBJ whole genome shotgun (WGS) entry which is preliminary data.</text>
</comment>
<keyword evidence="3" id="KW-1185">Reference proteome</keyword>
<feature type="compositionally biased region" description="Basic and acidic residues" evidence="1">
    <location>
        <begin position="83"/>
        <end position="96"/>
    </location>
</feature>
<evidence type="ECO:0000256" key="1">
    <source>
        <dbReference type="SAM" id="MobiDB-lite"/>
    </source>
</evidence>
<evidence type="ECO:0000313" key="2">
    <source>
        <dbReference type="EMBL" id="KAG7535479.1"/>
    </source>
</evidence>
<dbReference type="EMBL" id="JAEFBK010000013">
    <property type="protein sequence ID" value="KAG7535479.1"/>
    <property type="molecule type" value="Genomic_DNA"/>
</dbReference>